<keyword evidence="3" id="KW-1185">Reference proteome</keyword>
<protein>
    <submittedName>
        <fullName evidence="2">Uncharacterized protein</fullName>
    </submittedName>
</protein>
<dbReference type="EMBL" id="OV651824">
    <property type="protein sequence ID" value="CAH1101779.1"/>
    <property type="molecule type" value="Genomic_DNA"/>
</dbReference>
<dbReference type="OrthoDB" id="6380971at2759"/>
<keyword evidence="1" id="KW-0732">Signal</keyword>
<evidence type="ECO:0000256" key="1">
    <source>
        <dbReference type="SAM" id="SignalP"/>
    </source>
</evidence>
<sequence>MGKIYIIFLVLGINALNVSAKLNICLHLWNEVEGNSQSDTNLLNSNDPIFVKDFPLSFNHSALRLDGDFKNISIWNMTYTTSTYLQNGQFINLTFPNISLVGDYYSMKGRIGDLFDIWGEGDFWCYLYDFSVSFSILPLDLNTTDFCVPVSIDVDLQKIQIHFNNLMDGTDVGDLFNKGFCTIIPEIIRGVWQEIKEANDAKIEEVCDGGSRLLTQVTTSGSGLDGYQEALKNSITSFINETVLRISCIFKDVEKDKFKA</sequence>
<dbReference type="Gene3D" id="3.15.10.30">
    <property type="entry name" value="Haemolymph juvenile hormone binding protein"/>
    <property type="match status" value="1"/>
</dbReference>
<dbReference type="InterPro" id="IPR038606">
    <property type="entry name" value="To_sf"/>
</dbReference>
<dbReference type="PANTHER" id="PTHR11008:SF9">
    <property type="entry name" value="PROTEIN TAKEOUT-LIKE PROTEIN"/>
    <property type="match status" value="1"/>
</dbReference>
<dbReference type="AlphaFoldDB" id="A0A9P0G4L0"/>
<dbReference type="Pfam" id="PF06585">
    <property type="entry name" value="JHBP"/>
    <property type="match status" value="1"/>
</dbReference>
<accession>A0A9P0G4L0</accession>
<proteinExistence type="predicted"/>
<feature type="chain" id="PRO_5040142047" evidence="1">
    <location>
        <begin position="21"/>
        <end position="260"/>
    </location>
</feature>
<evidence type="ECO:0000313" key="3">
    <source>
        <dbReference type="Proteomes" id="UP001153636"/>
    </source>
</evidence>
<dbReference type="PANTHER" id="PTHR11008">
    <property type="entry name" value="PROTEIN TAKEOUT-LIKE PROTEIN"/>
    <property type="match status" value="1"/>
</dbReference>
<gene>
    <name evidence="2" type="ORF">PSYICH_LOCUS3338</name>
</gene>
<reference evidence="2" key="1">
    <citation type="submission" date="2022-01" db="EMBL/GenBank/DDBJ databases">
        <authorList>
            <person name="King R."/>
        </authorList>
    </citation>
    <scope>NUCLEOTIDE SEQUENCE</scope>
</reference>
<evidence type="ECO:0000313" key="2">
    <source>
        <dbReference type="EMBL" id="CAH1101779.1"/>
    </source>
</evidence>
<dbReference type="InterPro" id="IPR010562">
    <property type="entry name" value="Haemolymph_juvenile_hormone-bd"/>
</dbReference>
<feature type="signal peptide" evidence="1">
    <location>
        <begin position="1"/>
        <end position="20"/>
    </location>
</feature>
<dbReference type="Proteomes" id="UP001153636">
    <property type="component" value="Chromosome 12"/>
</dbReference>
<organism evidence="2 3">
    <name type="scientific">Psylliodes chrysocephalus</name>
    <dbReference type="NCBI Taxonomy" id="3402493"/>
    <lineage>
        <taxon>Eukaryota</taxon>
        <taxon>Metazoa</taxon>
        <taxon>Ecdysozoa</taxon>
        <taxon>Arthropoda</taxon>
        <taxon>Hexapoda</taxon>
        <taxon>Insecta</taxon>
        <taxon>Pterygota</taxon>
        <taxon>Neoptera</taxon>
        <taxon>Endopterygota</taxon>
        <taxon>Coleoptera</taxon>
        <taxon>Polyphaga</taxon>
        <taxon>Cucujiformia</taxon>
        <taxon>Chrysomeloidea</taxon>
        <taxon>Chrysomelidae</taxon>
        <taxon>Galerucinae</taxon>
        <taxon>Alticini</taxon>
        <taxon>Psylliodes</taxon>
    </lineage>
</organism>
<name>A0A9P0G4L0_9CUCU</name>